<dbReference type="PROSITE" id="PS50158">
    <property type="entry name" value="ZF_CCHC"/>
    <property type="match status" value="1"/>
</dbReference>
<keyword evidence="1" id="KW-0862">Zinc</keyword>
<organism evidence="4 5">
    <name type="scientific">Tanacetum coccineum</name>
    <dbReference type="NCBI Taxonomy" id="301880"/>
    <lineage>
        <taxon>Eukaryota</taxon>
        <taxon>Viridiplantae</taxon>
        <taxon>Streptophyta</taxon>
        <taxon>Embryophyta</taxon>
        <taxon>Tracheophyta</taxon>
        <taxon>Spermatophyta</taxon>
        <taxon>Magnoliopsida</taxon>
        <taxon>eudicotyledons</taxon>
        <taxon>Gunneridae</taxon>
        <taxon>Pentapetalae</taxon>
        <taxon>asterids</taxon>
        <taxon>campanulids</taxon>
        <taxon>Asterales</taxon>
        <taxon>Asteraceae</taxon>
        <taxon>Asteroideae</taxon>
        <taxon>Anthemideae</taxon>
        <taxon>Anthemidinae</taxon>
        <taxon>Tanacetum</taxon>
    </lineage>
</organism>
<accession>A0ABQ4WWP8</accession>
<dbReference type="InterPro" id="IPR036875">
    <property type="entry name" value="Znf_CCHC_sf"/>
</dbReference>
<reference evidence="4" key="1">
    <citation type="journal article" date="2022" name="Int. J. Mol. Sci.">
        <title>Draft Genome of Tanacetum Coccineum: Genomic Comparison of Closely Related Tanacetum-Family Plants.</title>
        <authorList>
            <person name="Yamashiro T."/>
            <person name="Shiraishi A."/>
            <person name="Nakayama K."/>
            <person name="Satake H."/>
        </authorList>
    </citation>
    <scope>NUCLEOTIDE SEQUENCE</scope>
</reference>
<evidence type="ECO:0000313" key="4">
    <source>
        <dbReference type="EMBL" id="GJS57334.1"/>
    </source>
</evidence>
<sequence>MMRTDIGAEGTTEGRKQNRNKSKLWKIEEIKYRQNITCWNCNQKGHFHNQCLKFVASRDKEVNMARDADDALVCCVGNTVEDRIMDIGTSFHATYCKEELERFK</sequence>
<keyword evidence="5" id="KW-1185">Reference proteome</keyword>
<proteinExistence type="predicted"/>
<gene>
    <name evidence="4" type="ORF">Tco_0652118</name>
</gene>
<dbReference type="SUPFAM" id="SSF57756">
    <property type="entry name" value="Retrovirus zinc finger-like domains"/>
    <property type="match status" value="1"/>
</dbReference>
<keyword evidence="1" id="KW-0863">Zinc-finger</keyword>
<feature type="domain" description="CCHC-type" evidence="3">
    <location>
        <begin position="38"/>
        <end position="51"/>
    </location>
</feature>
<dbReference type="Proteomes" id="UP001151760">
    <property type="component" value="Unassembled WGS sequence"/>
</dbReference>
<evidence type="ECO:0000256" key="2">
    <source>
        <dbReference type="SAM" id="MobiDB-lite"/>
    </source>
</evidence>
<protein>
    <submittedName>
        <fullName evidence="4">Retrovirus-related pol polyprotein from transposon TNT 1-94</fullName>
    </submittedName>
</protein>
<dbReference type="Gene3D" id="4.10.60.10">
    <property type="entry name" value="Zinc finger, CCHC-type"/>
    <property type="match status" value="1"/>
</dbReference>
<name>A0ABQ4WWP8_9ASTR</name>
<evidence type="ECO:0000256" key="1">
    <source>
        <dbReference type="PROSITE-ProRule" id="PRU00047"/>
    </source>
</evidence>
<dbReference type="InterPro" id="IPR001878">
    <property type="entry name" value="Znf_CCHC"/>
</dbReference>
<comment type="caution">
    <text evidence="4">The sequence shown here is derived from an EMBL/GenBank/DDBJ whole genome shotgun (WGS) entry which is preliminary data.</text>
</comment>
<reference evidence="4" key="2">
    <citation type="submission" date="2022-01" db="EMBL/GenBank/DDBJ databases">
        <authorList>
            <person name="Yamashiro T."/>
            <person name="Shiraishi A."/>
            <person name="Satake H."/>
            <person name="Nakayama K."/>
        </authorList>
    </citation>
    <scope>NUCLEOTIDE SEQUENCE</scope>
</reference>
<keyword evidence="1" id="KW-0479">Metal-binding</keyword>
<evidence type="ECO:0000313" key="5">
    <source>
        <dbReference type="Proteomes" id="UP001151760"/>
    </source>
</evidence>
<evidence type="ECO:0000259" key="3">
    <source>
        <dbReference type="PROSITE" id="PS50158"/>
    </source>
</evidence>
<dbReference type="EMBL" id="BQNB010008998">
    <property type="protein sequence ID" value="GJS57334.1"/>
    <property type="molecule type" value="Genomic_DNA"/>
</dbReference>
<feature type="region of interest" description="Disordered" evidence="2">
    <location>
        <begin position="1"/>
        <end position="20"/>
    </location>
</feature>